<keyword evidence="12" id="KW-1185">Reference proteome</keyword>
<reference evidence="11" key="1">
    <citation type="submission" date="2020-09" db="EMBL/GenBank/DDBJ databases">
        <title>Genome seq and assembly of Limnohabitants sp.</title>
        <authorList>
            <person name="Chhetri G."/>
        </authorList>
    </citation>
    <scope>NUCLEOTIDE SEQUENCE</scope>
    <source>
        <strain evidence="11">JUR4</strain>
    </source>
</reference>
<comment type="similarity">
    <text evidence="2 10">Belongs to the gluconokinase GntK/GntV family.</text>
</comment>
<comment type="caution">
    <text evidence="11">The sequence shown here is derived from an EMBL/GenBank/DDBJ whole genome shotgun (WGS) entry which is preliminary data.</text>
</comment>
<sequence length="178" mass="19733">MGTPTLRLIVMGVSGCGKSTMAQALGERLGLQMVDGDDLHLPESVAKMRSGIALEDADRWPWLDRIGAYLSQADAPGRVVACSALKRVYRERIRAQAGDVCFVFLDGDFELIDQRMRQRVGHYMQPDLLSSQFRTLEKPLADETDVIRLPITEPVQDMVQQALVALRARTSSGLHPVL</sequence>
<dbReference type="Proteomes" id="UP000647424">
    <property type="component" value="Unassembled WGS sequence"/>
</dbReference>
<keyword evidence="8" id="KW-0311">Gluconate utilization</keyword>
<evidence type="ECO:0000256" key="10">
    <source>
        <dbReference type="RuleBase" id="RU363066"/>
    </source>
</evidence>
<dbReference type="Pfam" id="PF01202">
    <property type="entry name" value="SKI"/>
    <property type="match status" value="1"/>
</dbReference>
<dbReference type="SUPFAM" id="SSF52540">
    <property type="entry name" value="P-loop containing nucleoside triphosphate hydrolases"/>
    <property type="match status" value="1"/>
</dbReference>
<comment type="pathway">
    <text evidence="1">Carbohydrate acid metabolism.</text>
</comment>
<keyword evidence="4 10" id="KW-0808">Transferase</keyword>
<dbReference type="NCBIfam" id="TIGR01313">
    <property type="entry name" value="therm_gnt_kin"/>
    <property type="match status" value="1"/>
</dbReference>
<dbReference type="FunFam" id="3.40.50.300:FF:000522">
    <property type="entry name" value="Gluconokinase"/>
    <property type="match status" value="1"/>
</dbReference>
<gene>
    <name evidence="11" type="ORF">IC609_01050</name>
</gene>
<dbReference type="CDD" id="cd02021">
    <property type="entry name" value="GntK"/>
    <property type="match status" value="1"/>
</dbReference>
<dbReference type="GO" id="GO:0005524">
    <property type="term" value="F:ATP binding"/>
    <property type="evidence" value="ECO:0007669"/>
    <property type="project" value="UniProtKB-KW"/>
</dbReference>
<dbReference type="InterPro" id="IPR031322">
    <property type="entry name" value="Shikimate/glucono_kinase"/>
</dbReference>
<dbReference type="EC" id="2.7.1.12" evidence="3 10"/>
<evidence type="ECO:0000256" key="5">
    <source>
        <dbReference type="ARBA" id="ARBA00022741"/>
    </source>
</evidence>
<dbReference type="PANTHER" id="PTHR43442">
    <property type="entry name" value="GLUCONOKINASE-RELATED"/>
    <property type="match status" value="1"/>
</dbReference>
<name>A0A927FED1_9BURK</name>
<dbReference type="GO" id="GO:0019521">
    <property type="term" value="P:D-gluconate metabolic process"/>
    <property type="evidence" value="ECO:0007669"/>
    <property type="project" value="UniProtKB-KW"/>
</dbReference>
<evidence type="ECO:0000256" key="4">
    <source>
        <dbReference type="ARBA" id="ARBA00022679"/>
    </source>
</evidence>
<evidence type="ECO:0000256" key="1">
    <source>
        <dbReference type="ARBA" id="ARBA00004761"/>
    </source>
</evidence>
<evidence type="ECO:0000256" key="2">
    <source>
        <dbReference type="ARBA" id="ARBA00008420"/>
    </source>
</evidence>
<evidence type="ECO:0000256" key="6">
    <source>
        <dbReference type="ARBA" id="ARBA00022777"/>
    </source>
</evidence>
<dbReference type="Gene3D" id="3.40.50.300">
    <property type="entry name" value="P-loop containing nucleotide triphosphate hydrolases"/>
    <property type="match status" value="1"/>
</dbReference>
<dbReference type="GO" id="GO:0005737">
    <property type="term" value="C:cytoplasm"/>
    <property type="evidence" value="ECO:0007669"/>
    <property type="project" value="TreeGrafter"/>
</dbReference>
<dbReference type="GO" id="GO:0046316">
    <property type="term" value="F:gluconokinase activity"/>
    <property type="evidence" value="ECO:0007669"/>
    <property type="project" value="UniProtKB-EC"/>
</dbReference>
<dbReference type="InterPro" id="IPR006001">
    <property type="entry name" value="Therm_gnt_kin"/>
</dbReference>
<evidence type="ECO:0000313" key="12">
    <source>
        <dbReference type="Proteomes" id="UP000647424"/>
    </source>
</evidence>
<keyword evidence="6 10" id="KW-0418">Kinase</keyword>
<accession>A0A927FED1</accession>
<keyword evidence="7 10" id="KW-0067">ATP-binding</keyword>
<evidence type="ECO:0000256" key="7">
    <source>
        <dbReference type="ARBA" id="ARBA00022840"/>
    </source>
</evidence>
<keyword evidence="5 10" id="KW-0547">Nucleotide-binding</keyword>
<dbReference type="EMBL" id="JACYFT010000001">
    <property type="protein sequence ID" value="MBD8049113.1"/>
    <property type="molecule type" value="Genomic_DNA"/>
</dbReference>
<dbReference type="InterPro" id="IPR027417">
    <property type="entry name" value="P-loop_NTPase"/>
</dbReference>
<protein>
    <recommendedName>
        <fullName evidence="3 10">Gluconokinase</fullName>
        <ecNumber evidence="3 10">2.7.1.12</ecNumber>
    </recommendedName>
</protein>
<evidence type="ECO:0000256" key="9">
    <source>
        <dbReference type="ARBA" id="ARBA00048090"/>
    </source>
</evidence>
<evidence type="ECO:0000256" key="8">
    <source>
        <dbReference type="ARBA" id="ARBA00023064"/>
    </source>
</evidence>
<evidence type="ECO:0000256" key="3">
    <source>
        <dbReference type="ARBA" id="ARBA00012054"/>
    </source>
</evidence>
<evidence type="ECO:0000313" key="11">
    <source>
        <dbReference type="EMBL" id="MBD8049113.1"/>
    </source>
</evidence>
<dbReference type="AlphaFoldDB" id="A0A927FED1"/>
<dbReference type="PANTHER" id="PTHR43442:SF3">
    <property type="entry name" value="GLUCONOKINASE-RELATED"/>
    <property type="match status" value="1"/>
</dbReference>
<proteinExistence type="inferred from homology"/>
<comment type="catalytic activity">
    <reaction evidence="9 10">
        <text>D-gluconate + ATP = 6-phospho-D-gluconate + ADP + H(+)</text>
        <dbReference type="Rhea" id="RHEA:19433"/>
        <dbReference type="ChEBI" id="CHEBI:15378"/>
        <dbReference type="ChEBI" id="CHEBI:18391"/>
        <dbReference type="ChEBI" id="CHEBI:30616"/>
        <dbReference type="ChEBI" id="CHEBI:58759"/>
        <dbReference type="ChEBI" id="CHEBI:456216"/>
        <dbReference type="EC" id="2.7.1.12"/>
    </reaction>
</comment>
<organism evidence="11 12">
    <name type="scientific">Limnohabitans radicicola</name>
    <dbReference type="NCBI Taxonomy" id="2771427"/>
    <lineage>
        <taxon>Bacteria</taxon>
        <taxon>Pseudomonadati</taxon>
        <taxon>Pseudomonadota</taxon>
        <taxon>Betaproteobacteria</taxon>
        <taxon>Burkholderiales</taxon>
        <taxon>Comamonadaceae</taxon>
        <taxon>Limnohabitans</taxon>
    </lineage>
</organism>